<dbReference type="PANTHER" id="PTHR13604">
    <property type="entry name" value="DC12-RELATED"/>
    <property type="match status" value="1"/>
</dbReference>
<name>A0AAD4KVP5_9EURO</name>
<accession>A0AAD4KVP5</accession>
<keyword evidence="10" id="KW-1185">Reference proteome</keyword>
<evidence type="ECO:0000256" key="2">
    <source>
        <dbReference type="ARBA" id="ARBA00022670"/>
    </source>
</evidence>
<comment type="caution">
    <text evidence="9">The sequence shown here is derived from an EMBL/GenBank/DDBJ whole genome shotgun (WGS) entry which is preliminary data.</text>
</comment>
<keyword evidence="7" id="KW-0456">Lyase</keyword>
<dbReference type="InterPro" id="IPR003738">
    <property type="entry name" value="SRAP"/>
</dbReference>
<keyword evidence="6" id="KW-0238">DNA-binding</keyword>
<dbReference type="Pfam" id="PF02586">
    <property type="entry name" value="SRAP"/>
    <property type="match status" value="1"/>
</dbReference>
<evidence type="ECO:0000256" key="3">
    <source>
        <dbReference type="ARBA" id="ARBA00022763"/>
    </source>
</evidence>
<proteinExistence type="inferred from homology"/>
<feature type="compositionally biased region" description="Basic and acidic residues" evidence="8">
    <location>
        <begin position="59"/>
        <end position="69"/>
    </location>
</feature>
<feature type="compositionally biased region" description="Basic and acidic residues" evidence="8">
    <location>
        <begin position="303"/>
        <end position="314"/>
    </location>
</feature>
<dbReference type="EMBL" id="JAJTJA010000003">
    <property type="protein sequence ID" value="KAH8702088.1"/>
    <property type="molecule type" value="Genomic_DNA"/>
</dbReference>
<evidence type="ECO:0000313" key="9">
    <source>
        <dbReference type="EMBL" id="KAH8702088.1"/>
    </source>
</evidence>
<reference evidence="9" key="1">
    <citation type="submission" date="2021-12" db="EMBL/GenBank/DDBJ databases">
        <title>Convergent genome expansion in fungi linked to evolution of root-endophyte symbiosis.</title>
        <authorList>
            <consortium name="DOE Joint Genome Institute"/>
            <person name="Ke Y.-H."/>
            <person name="Bonito G."/>
            <person name="Liao H.-L."/>
            <person name="Looney B."/>
            <person name="Rojas-Flechas A."/>
            <person name="Nash J."/>
            <person name="Hameed K."/>
            <person name="Schadt C."/>
            <person name="Martin F."/>
            <person name="Crous P.W."/>
            <person name="Miettinen O."/>
            <person name="Magnuson J.K."/>
            <person name="Labbe J."/>
            <person name="Jacobson D."/>
            <person name="Doktycz M.J."/>
            <person name="Veneault-Fourrey C."/>
            <person name="Kuo A."/>
            <person name="Mondo S."/>
            <person name="Calhoun S."/>
            <person name="Riley R."/>
            <person name="Ohm R."/>
            <person name="LaButti K."/>
            <person name="Andreopoulos B."/>
            <person name="Pangilinan J."/>
            <person name="Nolan M."/>
            <person name="Tritt A."/>
            <person name="Clum A."/>
            <person name="Lipzen A."/>
            <person name="Daum C."/>
            <person name="Barry K."/>
            <person name="Grigoriev I.V."/>
            <person name="Vilgalys R."/>
        </authorList>
    </citation>
    <scope>NUCLEOTIDE SEQUENCE</scope>
    <source>
        <strain evidence="9">PMI_201</strain>
    </source>
</reference>
<evidence type="ECO:0000256" key="7">
    <source>
        <dbReference type="ARBA" id="ARBA00023239"/>
    </source>
</evidence>
<feature type="region of interest" description="Disordered" evidence="8">
    <location>
        <begin position="292"/>
        <end position="413"/>
    </location>
</feature>
<feature type="compositionally biased region" description="Polar residues" evidence="8">
    <location>
        <begin position="360"/>
        <end position="371"/>
    </location>
</feature>
<keyword evidence="2" id="KW-0645">Protease</keyword>
<evidence type="ECO:0000313" key="10">
    <source>
        <dbReference type="Proteomes" id="UP001201262"/>
    </source>
</evidence>
<evidence type="ECO:0000256" key="6">
    <source>
        <dbReference type="ARBA" id="ARBA00023125"/>
    </source>
</evidence>
<feature type="region of interest" description="Disordered" evidence="8">
    <location>
        <begin position="59"/>
        <end position="85"/>
    </location>
</feature>
<dbReference type="Proteomes" id="UP001201262">
    <property type="component" value="Unassembled WGS sequence"/>
</dbReference>
<sequence length="413" mass="47519">MCGRYALGVRMAFIRRRLEEQGMEVDEAPEDDEVRETYNFAPGYYGAVYRGHIDRTSDHDDYAEGRIDQPDQTAPEPPSTEHERTTFKLQKMRWGLIPFWTKRQPDYGSMMRTINCRDDSLIEDRGMWTSMKRKKRCIVICQGFYEWLKKGPGGKERIPHYIKRKDGDLMCLAGLWDYVQYEGSDEKLYTYTIITTDSNSYLKFLHDRMPVILEPGSERMKKWLDPNQTTWTKELQSILKPYDGELECYPVSKDVGKVGNNSPDFIVPINSKQNKNNIANFFANAKKKDEGSTLDTKSIIKSATDEHRKTKDGEWSEDNAPKPVLREEAAKSPRGVKRELSPEDKDISSVKVTKTEDPDSSFTETKPSSPMKSFGRQMRSATRNHSSPGKNKSYGTSKQASDGSQRITNFFKK</sequence>
<keyword evidence="3" id="KW-0227">DNA damage</keyword>
<dbReference type="RefSeq" id="XP_046075464.1">
    <property type="nucleotide sequence ID" value="XM_046215448.1"/>
</dbReference>
<dbReference type="GO" id="GO:0106300">
    <property type="term" value="P:protein-DNA covalent cross-linking repair"/>
    <property type="evidence" value="ECO:0007669"/>
    <property type="project" value="InterPro"/>
</dbReference>
<dbReference type="InterPro" id="IPR036590">
    <property type="entry name" value="SRAP-like"/>
</dbReference>
<dbReference type="GO" id="GO:0008233">
    <property type="term" value="F:peptidase activity"/>
    <property type="evidence" value="ECO:0007669"/>
    <property type="project" value="UniProtKB-KW"/>
</dbReference>
<comment type="similarity">
    <text evidence="1">Belongs to the SOS response-associated peptidase family.</text>
</comment>
<dbReference type="AlphaFoldDB" id="A0AAD4KVP5"/>
<feature type="compositionally biased region" description="Polar residues" evidence="8">
    <location>
        <begin position="379"/>
        <end position="413"/>
    </location>
</feature>
<gene>
    <name evidence="9" type="ORF">BGW36DRAFT_372191</name>
</gene>
<protein>
    <recommendedName>
        <fullName evidence="11">DUF159 domain protein</fullName>
    </recommendedName>
</protein>
<evidence type="ECO:0008006" key="11">
    <source>
        <dbReference type="Google" id="ProtNLM"/>
    </source>
</evidence>
<organism evidence="9 10">
    <name type="scientific">Talaromyces proteolyticus</name>
    <dbReference type="NCBI Taxonomy" id="1131652"/>
    <lineage>
        <taxon>Eukaryota</taxon>
        <taxon>Fungi</taxon>
        <taxon>Dikarya</taxon>
        <taxon>Ascomycota</taxon>
        <taxon>Pezizomycotina</taxon>
        <taxon>Eurotiomycetes</taxon>
        <taxon>Eurotiomycetidae</taxon>
        <taxon>Eurotiales</taxon>
        <taxon>Trichocomaceae</taxon>
        <taxon>Talaromyces</taxon>
        <taxon>Talaromyces sect. Bacilispori</taxon>
    </lineage>
</organism>
<dbReference type="GO" id="GO:0006508">
    <property type="term" value="P:proteolysis"/>
    <property type="evidence" value="ECO:0007669"/>
    <property type="project" value="UniProtKB-KW"/>
</dbReference>
<dbReference type="PANTHER" id="PTHR13604:SF0">
    <property type="entry name" value="ABASIC SITE PROCESSING PROTEIN HMCES"/>
    <property type="match status" value="1"/>
</dbReference>
<evidence type="ECO:0000256" key="8">
    <source>
        <dbReference type="SAM" id="MobiDB-lite"/>
    </source>
</evidence>
<evidence type="ECO:0000256" key="4">
    <source>
        <dbReference type="ARBA" id="ARBA00022801"/>
    </source>
</evidence>
<dbReference type="GeneID" id="70245735"/>
<evidence type="ECO:0000256" key="5">
    <source>
        <dbReference type="ARBA" id="ARBA00023124"/>
    </source>
</evidence>
<dbReference type="GO" id="GO:0016829">
    <property type="term" value="F:lyase activity"/>
    <property type="evidence" value="ECO:0007669"/>
    <property type="project" value="UniProtKB-KW"/>
</dbReference>
<dbReference type="Gene3D" id="3.90.1680.10">
    <property type="entry name" value="SOS response associated peptidase-like"/>
    <property type="match status" value="1"/>
</dbReference>
<keyword evidence="4" id="KW-0378">Hydrolase</keyword>
<dbReference type="GO" id="GO:0003697">
    <property type="term" value="F:single-stranded DNA binding"/>
    <property type="evidence" value="ECO:0007669"/>
    <property type="project" value="InterPro"/>
</dbReference>
<keyword evidence="5" id="KW-0190">Covalent protein-DNA linkage</keyword>
<feature type="compositionally biased region" description="Basic and acidic residues" evidence="8">
    <location>
        <begin position="324"/>
        <end position="357"/>
    </location>
</feature>
<evidence type="ECO:0000256" key="1">
    <source>
        <dbReference type="ARBA" id="ARBA00008136"/>
    </source>
</evidence>
<dbReference type="SUPFAM" id="SSF143081">
    <property type="entry name" value="BB1717-like"/>
    <property type="match status" value="1"/>
</dbReference>